<evidence type="ECO:0000256" key="1">
    <source>
        <dbReference type="ARBA" id="ARBA00023125"/>
    </source>
</evidence>
<feature type="domain" description="HTH luxR-type" evidence="2">
    <location>
        <begin position="141"/>
        <end position="207"/>
    </location>
</feature>
<name>A0ABT2PQZ7_9BURK</name>
<dbReference type="InterPro" id="IPR039420">
    <property type="entry name" value="WalR-like"/>
</dbReference>
<comment type="caution">
    <text evidence="3">The sequence shown here is derived from an EMBL/GenBank/DDBJ whole genome shotgun (WGS) entry which is preliminary data.</text>
</comment>
<dbReference type="CDD" id="cd06170">
    <property type="entry name" value="LuxR_C_like"/>
    <property type="match status" value="1"/>
</dbReference>
<protein>
    <submittedName>
        <fullName evidence="3">Response regulator transcription factor</fullName>
    </submittedName>
</protein>
<proteinExistence type="predicted"/>
<dbReference type="Proteomes" id="UP001525968">
    <property type="component" value="Unassembled WGS sequence"/>
</dbReference>
<dbReference type="PROSITE" id="PS00622">
    <property type="entry name" value="HTH_LUXR_1"/>
    <property type="match status" value="1"/>
</dbReference>
<dbReference type="InterPro" id="IPR016032">
    <property type="entry name" value="Sig_transdc_resp-reg_C-effctor"/>
</dbReference>
<organism evidence="3 4">
    <name type="scientific">Acidovorax bellezanensis</name>
    <dbReference type="NCBI Taxonomy" id="2976702"/>
    <lineage>
        <taxon>Bacteria</taxon>
        <taxon>Pseudomonadati</taxon>
        <taxon>Pseudomonadota</taxon>
        <taxon>Betaproteobacteria</taxon>
        <taxon>Burkholderiales</taxon>
        <taxon>Comamonadaceae</taxon>
        <taxon>Acidovorax</taxon>
    </lineage>
</organism>
<accession>A0ABT2PQZ7</accession>
<dbReference type="PRINTS" id="PR00038">
    <property type="entry name" value="HTHLUXR"/>
</dbReference>
<gene>
    <name evidence="3" type="ORF">N0K08_19940</name>
</gene>
<dbReference type="Pfam" id="PF00196">
    <property type="entry name" value="GerE"/>
    <property type="match status" value="1"/>
</dbReference>
<dbReference type="SUPFAM" id="SSF46894">
    <property type="entry name" value="C-terminal effector domain of the bipartite response regulators"/>
    <property type="match status" value="1"/>
</dbReference>
<dbReference type="PANTHER" id="PTHR43214">
    <property type="entry name" value="TWO-COMPONENT RESPONSE REGULATOR"/>
    <property type="match status" value="1"/>
</dbReference>
<dbReference type="InterPro" id="IPR000792">
    <property type="entry name" value="Tscrpt_reg_LuxR_C"/>
</dbReference>
<keyword evidence="4" id="KW-1185">Reference proteome</keyword>
<dbReference type="PANTHER" id="PTHR43214:SF43">
    <property type="entry name" value="TWO-COMPONENT RESPONSE REGULATOR"/>
    <property type="match status" value="1"/>
</dbReference>
<evidence type="ECO:0000313" key="3">
    <source>
        <dbReference type="EMBL" id="MCT9812908.1"/>
    </source>
</evidence>
<dbReference type="PROSITE" id="PS50043">
    <property type="entry name" value="HTH_LUXR_2"/>
    <property type="match status" value="1"/>
</dbReference>
<evidence type="ECO:0000259" key="2">
    <source>
        <dbReference type="PROSITE" id="PS50043"/>
    </source>
</evidence>
<reference evidence="3 4" key="1">
    <citation type="submission" date="2022-09" db="EMBL/GenBank/DDBJ databases">
        <title>Draft genome of isolate Be4.</title>
        <authorList>
            <person name="Sanchez-Castro I."/>
            <person name="Martinez-Rodriguez P."/>
            <person name="Descostes M."/>
            <person name="Merroun M."/>
        </authorList>
    </citation>
    <scope>NUCLEOTIDE SEQUENCE [LARGE SCALE GENOMIC DNA]</scope>
    <source>
        <strain evidence="3 4">Be4</strain>
    </source>
</reference>
<dbReference type="EMBL" id="JAODYH010000014">
    <property type="protein sequence ID" value="MCT9812908.1"/>
    <property type="molecule type" value="Genomic_DNA"/>
</dbReference>
<dbReference type="SMART" id="SM00421">
    <property type="entry name" value="HTH_LUXR"/>
    <property type="match status" value="1"/>
</dbReference>
<dbReference type="RefSeq" id="WP_261502156.1">
    <property type="nucleotide sequence ID" value="NZ_JAODYH010000014.1"/>
</dbReference>
<keyword evidence="1" id="KW-0238">DNA-binding</keyword>
<dbReference type="Gene3D" id="3.40.50.2300">
    <property type="match status" value="1"/>
</dbReference>
<evidence type="ECO:0000313" key="4">
    <source>
        <dbReference type="Proteomes" id="UP001525968"/>
    </source>
</evidence>
<sequence length="208" mass="23094">MQVLPVLMVTQDAALWRDWQQIGSAGWLPARGQSLLDLARWKQQERQLVVLDAELPRLPDWSDEAWNGHFKGLKVLVLSARPGDDSGRQALARGACGYAHSYTAAAVLDRILQNIDDGNIWMGRTLLQRLLQDVDSRLPAAGSDWAIGLTQREQEVARHAAIGESNIDIAERLGISERTVRAHLSAVFEKLQVSDRLMLALKVHGIHG</sequence>